<dbReference type="Gene3D" id="2.60.120.200">
    <property type="match status" value="1"/>
</dbReference>
<dbReference type="SUPFAM" id="SSF49899">
    <property type="entry name" value="Concanavalin A-like lectins/glucanases"/>
    <property type="match status" value="1"/>
</dbReference>
<dbReference type="PANTHER" id="PTHR35332:SF2">
    <property type="entry name" value="REGULATION OF ENOLASE PROTEIN 1"/>
    <property type="match status" value="1"/>
</dbReference>
<organism evidence="1 2">
    <name type="scientific">Paradevosia shaoguanensis</name>
    <dbReference type="NCBI Taxonomy" id="1335043"/>
    <lineage>
        <taxon>Bacteria</taxon>
        <taxon>Pseudomonadati</taxon>
        <taxon>Pseudomonadota</taxon>
        <taxon>Alphaproteobacteria</taxon>
        <taxon>Hyphomicrobiales</taxon>
        <taxon>Devosiaceae</taxon>
        <taxon>Paradevosia</taxon>
    </lineage>
</organism>
<dbReference type="PANTHER" id="PTHR35332">
    <property type="entry name" value="REGULATION OF ENOLASE PROTEIN 1"/>
    <property type="match status" value="1"/>
</dbReference>
<evidence type="ECO:0000313" key="1">
    <source>
        <dbReference type="EMBL" id="MCI0126560.1"/>
    </source>
</evidence>
<evidence type="ECO:0000313" key="2">
    <source>
        <dbReference type="Proteomes" id="UP001156140"/>
    </source>
</evidence>
<sequence length="187" mass="21467">MAAWHNEPPAWKDEDGVLTVKTARETDFWNNTFYRFRHDNGHFYADKVEGDFSAELAFAANYAELYDQSGLMLRVDDNNWLKTGVEFTDGFMHFSVVVTRDDQSDWSVMRLEGPTSQEITLRLTRHEEALRVQVQIDGEWRLVRLAYLDMPKAVELGPMCCSPVGEGLDVTFTRYAVGPAIARELHD</sequence>
<dbReference type="InterPro" id="IPR015987">
    <property type="entry name" value="UCP022704"/>
</dbReference>
<dbReference type="InterPro" id="IPR009784">
    <property type="entry name" value="DUF1349"/>
</dbReference>
<dbReference type="InterPro" id="IPR013320">
    <property type="entry name" value="ConA-like_dom_sf"/>
</dbReference>
<gene>
    <name evidence="1" type="ORF">ML536_06940</name>
</gene>
<dbReference type="Pfam" id="PF07081">
    <property type="entry name" value="DUF1349"/>
    <property type="match status" value="1"/>
</dbReference>
<dbReference type="Proteomes" id="UP001156140">
    <property type="component" value="Unassembled WGS sequence"/>
</dbReference>
<dbReference type="RefSeq" id="WP_281735395.1">
    <property type="nucleotide sequence ID" value="NZ_JAKETQ010000001.1"/>
</dbReference>
<keyword evidence="2" id="KW-1185">Reference proteome</keyword>
<dbReference type="EMBL" id="JALAZD010000001">
    <property type="protein sequence ID" value="MCI0126560.1"/>
    <property type="molecule type" value="Genomic_DNA"/>
</dbReference>
<comment type="caution">
    <text evidence="1">The sequence shown here is derived from an EMBL/GenBank/DDBJ whole genome shotgun (WGS) entry which is preliminary data.</text>
</comment>
<proteinExistence type="predicted"/>
<dbReference type="AlphaFoldDB" id="A0AA41QL73"/>
<dbReference type="PIRSF" id="PIRSF022704">
    <property type="entry name" value="UCP022704"/>
    <property type="match status" value="1"/>
</dbReference>
<reference evidence="1" key="1">
    <citation type="submission" date="2022-03" db="EMBL/GenBank/DDBJ databases">
        <title>The complete genome sequence of a Methyloterrigena soli.</title>
        <authorList>
            <person name="Zi Z."/>
        </authorList>
    </citation>
    <scope>NUCLEOTIDE SEQUENCE</scope>
    <source>
        <strain evidence="1">M48</strain>
    </source>
</reference>
<protein>
    <submittedName>
        <fullName evidence="1">DUF1349 domain-containing protein</fullName>
    </submittedName>
</protein>
<accession>A0AA41QL73</accession>
<name>A0AA41QL73_9HYPH</name>